<proteinExistence type="predicted"/>
<dbReference type="InterPro" id="IPR011010">
    <property type="entry name" value="DNA_brk_join_enz"/>
</dbReference>
<dbReference type="InterPro" id="IPR004107">
    <property type="entry name" value="Integrase_SAM-like_N"/>
</dbReference>
<feature type="compositionally biased region" description="Polar residues" evidence="4">
    <location>
        <begin position="1"/>
        <end position="10"/>
    </location>
</feature>
<evidence type="ECO:0000256" key="4">
    <source>
        <dbReference type="SAM" id="MobiDB-lite"/>
    </source>
</evidence>
<dbReference type="GO" id="GO:0003677">
    <property type="term" value="F:DNA binding"/>
    <property type="evidence" value="ECO:0007669"/>
    <property type="project" value="UniProtKB-KW"/>
</dbReference>
<feature type="region of interest" description="Disordered" evidence="4">
    <location>
        <begin position="1"/>
        <end position="20"/>
    </location>
</feature>
<gene>
    <name evidence="6" type="ORF">FF041_33220</name>
</gene>
<dbReference type="RefSeq" id="WP_153526135.1">
    <property type="nucleotide sequence ID" value="NZ_JBEPDZ010000048.1"/>
</dbReference>
<dbReference type="PROSITE" id="PS51898">
    <property type="entry name" value="TYR_RECOMBINASE"/>
    <property type="match status" value="1"/>
</dbReference>
<evidence type="ECO:0000259" key="5">
    <source>
        <dbReference type="PROSITE" id="PS51898"/>
    </source>
</evidence>
<dbReference type="Gene3D" id="1.10.150.130">
    <property type="match status" value="1"/>
</dbReference>
<dbReference type="InterPro" id="IPR002104">
    <property type="entry name" value="Integrase_catalytic"/>
</dbReference>
<protein>
    <submittedName>
        <fullName evidence="6">Site-specific integrase</fullName>
    </submittedName>
</protein>
<evidence type="ECO:0000313" key="7">
    <source>
        <dbReference type="Proteomes" id="UP000419138"/>
    </source>
</evidence>
<sequence length="547" mass="60680">MSTKTAQGGTATRRCSCRNPETGKNWGSTCPKLSNRRHGTWSIRHELVNRPDGTRREFRRSGFASSTDATKELAKVRALLAIPDEDDPEGLLAVSDMLEQCAAGKDVLPDYDTTRERLKAGQPLNARTLVAEWLDEWLGGKKSLRVGGYKRYEVDIRVHLKPHLGEIRLDKLTVQHLNRMFDAINERNIEIQEQNTQRRAALAELKEIPWKGAENRARRNAMKAAIAEMPPFRRGTSVNTQHHIRDTLRAALNVAIGQRILPSGYNAAEHVELLPGTKPKALLWTDERIAEWKRTGVRPSPVMVWTPEQLGTFLDHILGHRLEAMWRLLAFRGVRRGEGCAPRWTDFSAKNRSLTIATQLVQDGWDVHEGLPKTNSGIRVVALDTETVESVEARRVIQDAEKAKWGTAWQDTGRIFTEEDGSLLHPGKISDLFDRLVAEAGLPPIRLHDLRHGAATLMLAADVDIKVVSETLGHSDTRITRDIYQSVLDDLAREAAEAVVKLVPRAPSAIRSVIGQRAARAATAIGASLRCSCECSCGAGAQGKSPA</sequence>
<dbReference type="GO" id="GO:0015074">
    <property type="term" value="P:DNA integration"/>
    <property type="evidence" value="ECO:0007669"/>
    <property type="project" value="UniProtKB-KW"/>
</dbReference>
<dbReference type="Gene3D" id="1.10.443.10">
    <property type="entry name" value="Intergrase catalytic core"/>
    <property type="match status" value="1"/>
</dbReference>
<dbReference type="EMBL" id="VCLA01000194">
    <property type="protein sequence ID" value="MQT04828.1"/>
    <property type="molecule type" value="Genomic_DNA"/>
</dbReference>
<dbReference type="GO" id="GO:0006310">
    <property type="term" value="P:DNA recombination"/>
    <property type="evidence" value="ECO:0007669"/>
    <property type="project" value="UniProtKB-KW"/>
</dbReference>
<keyword evidence="7" id="KW-1185">Reference proteome</keyword>
<keyword evidence="2" id="KW-0238">DNA-binding</keyword>
<dbReference type="InterPro" id="IPR010998">
    <property type="entry name" value="Integrase_recombinase_N"/>
</dbReference>
<dbReference type="Pfam" id="PF14659">
    <property type="entry name" value="Phage_int_SAM_3"/>
    <property type="match status" value="1"/>
</dbReference>
<reference evidence="6 7" key="1">
    <citation type="submission" date="2019-05" db="EMBL/GenBank/DDBJ databases">
        <title>Comparative genomics and metabolomics analyses of clavulanic acid producing Streptomyces species provides insight into specialized metabolism and evolution of beta-lactam biosynthetic gene clusters.</title>
        <authorList>
            <person name="Moore M.A."/>
            <person name="Cruz-Morales P."/>
            <person name="Barona Gomez F."/>
            <person name="Kapil T."/>
        </authorList>
    </citation>
    <scope>NUCLEOTIDE SEQUENCE [LARGE SCALE GENOMIC DNA]</scope>
    <source>
        <strain evidence="6 7">NRRL 5741</strain>
    </source>
</reference>
<organism evidence="6 7">
    <name type="scientific">Streptomyces jumonjinensis</name>
    <dbReference type="NCBI Taxonomy" id="1945"/>
    <lineage>
        <taxon>Bacteria</taxon>
        <taxon>Bacillati</taxon>
        <taxon>Actinomycetota</taxon>
        <taxon>Actinomycetes</taxon>
        <taxon>Kitasatosporales</taxon>
        <taxon>Streptomycetaceae</taxon>
        <taxon>Streptomyces</taxon>
    </lineage>
</organism>
<dbReference type="PANTHER" id="PTHR30349:SF91">
    <property type="entry name" value="INTA PROTEIN"/>
    <property type="match status" value="1"/>
</dbReference>
<evidence type="ECO:0000313" key="6">
    <source>
        <dbReference type="EMBL" id="MQT04828.1"/>
    </source>
</evidence>
<dbReference type="CDD" id="cd01189">
    <property type="entry name" value="INT_ICEBs1_C_like"/>
    <property type="match status" value="1"/>
</dbReference>
<evidence type="ECO:0000256" key="1">
    <source>
        <dbReference type="ARBA" id="ARBA00022908"/>
    </source>
</evidence>
<feature type="domain" description="Tyr recombinase" evidence="5">
    <location>
        <begin position="300"/>
        <end position="497"/>
    </location>
</feature>
<dbReference type="InterPro" id="IPR013762">
    <property type="entry name" value="Integrase-like_cat_sf"/>
</dbReference>
<dbReference type="AlphaFoldDB" id="A0A646KRX7"/>
<dbReference type="InterPro" id="IPR050090">
    <property type="entry name" value="Tyrosine_recombinase_XerCD"/>
</dbReference>
<evidence type="ECO:0000256" key="3">
    <source>
        <dbReference type="ARBA" id="ARBA00023172"/>
    </source>
</evidence>
<evidence type="ECO:0000256" key="2">
    <source>
        <dbReference type="ARBA" id="ARBA00023125"/>
    </source>
</evidence>
<dbReference type="PANTHER" id="PTHR30349">
    <property type="entry name" value="PHAGE INTEGRASE-RELATED"/>
    <property type="match status" value="1"/>
</dbReference>
<dbReference type="Pfam" id="PF00589">
    <property type="entry name" value="Phage_integrase"/>
    <property type="match status" value="1"/>
</dbReference>
<dbReference type="Proteomes" id="UP000419138">
    <property type="component" value="Unassembled WGS sequence"/>
</dbReference>
<comment type="caution">
    <text evidence="6">The sequence shown here is derived from an EMBL/GenBank/DDBJ whole genome shotgun (WGS) entry which is preliminary data.</text>
</comment>
<dbReference type="OrthoDB" id="9805859at2"/>
<dbReference type="SUPFAM" id="SSF56349">
    <property type="entry name" value="DNA breaking-rejoining enzymes"/>
    <property type="match status" value="1"/>
</dbReference>
<accession>A0A646KRX7</accession>
<keyword evidence="3" id="KW-0233">DNA recombination</keyword>
<keyword evidence="1" id="KW-0229">DNA integration</keyword>
<name>A0A646KRX7_STRJU</name>